<organism evidence="2 3">
    <name type="scientific">Lacipirellula parvula</name>
    <dbReference type="NCBI Taxonomy" id="2650471"/>
    <lineage>
        <taxon>Bacteria</taxon>
        <taxon>Pseudomonadati</taxon>
        <taxon>Planctomycetota</taxon>
        <taxon>Planctomycetia</taxon>
        <taxon>Pirellulales</taxon>
        <taxon>Lacipirellulaceae</taxon>
        <taxon>Lacipirellula</taxon>
    </lineage>
</organism>
<dbReference type="KEGG" id="lpav:PLANPX_4362"/>
<dbReference type="RefSeq" id="WP_152100263.1">
    <property type="nucleotide sequence ID" value="NZ_AP021861.1"/>
</dbReference>
<evidence type="ECO:0008006" key="4">
    <source>
        <dbReference type="Google" id="ProtNLM"/>
    </source>
</evidence>
<dbReference type="AlphaFoldDB" id="A0A5K7XD64"/>
<name>A0A5K7XD64_9BACT</name>
<reference evidence="3" key="1">
    <citation type="submission" date="2019-10" db="EMBL/GenBank/DDBJ databases">
        <title>Lacipirellula parvula gen. nov., sp. nov., representing a lineage of planctomycetes widespread in freshwater anoxic habitats, and description of the family Lacipirellulaceae.</title>
        <authorList>
            <person name="Dedysh S.N."/>
            <person name="Kulichevskaya I.S."/>
            <person name="Beletsky A.V."/>
            <person name="Rakitin A.L."/>
            <person name="Mardanov A.V."/>
            <person name="Ivanova A.A."/>
            <person name="Saltykova V.X."/>
            <person name="Rijpstra W.I.C."/>
            <person name="Sinninghe Damste J.S."/>
            <person name="Ravin N.V."/>
        </authorList>
    </citation>
    <scope>NUCLEOTIDE SEQUENCE [LARGE SCALE GENOMIC DNA]</scope>
    <source>
        <strain evidence="3">PX69</strain>
    </source>
</reference>
<dbReference type="EMBL" id="AP021861">
    <property type="protein sequence ID" value="BBO34750.1"/>
    <property type="molecule type" value="Genomic_DNA"/>
</dbReference>
<dbReference type="Proteomes" id="UP000326837">
    <property type="component" value="Chromosome"/>
</dbReference>
<keyword evidence="3" id="KW-1185">Reference proteome</keyword>
<evidence type="ECO:0000313" key="2">
    <source>
        <dbReference type="EMBL" id="BBO34750.1"/>
    </source>
</evidence>
<evidence type="ECO:0000313" key="3">
    <source>
        <dbReference type="Proteomes" id="UP000326837"/>
    </source>
</evidence>
<evidence type="ECO:0000256" key="1">
    <source>
        <dbReference type="SAM" id="SignalP"/>
    </source>
</evidence>
<proteinExistence type="predicted"/>
<feature type="signal peptide" evidence="1">
    <location>
        <begin position="1"/>
        <end position="21"/>
    </location>
</feature>
<accession>A0A5K7XD64</accession>
<gene>
    <name evidence="2" type="ORF">PLANPX_4362</name>
</gene>
<protein>
    <recommendedName>
        <fullName evidence="4">PEP-CTERM protein-sorting domain-containing protein</fullName>
    </recommendedName>
</protein>
<keyword evidence="1" id="KW-0732">Signal</keyword>
<sequence length="210" mass="22071">MERLGLALMAVVGLLASSIQAAPLHYKIDLVATPQAPGYLLANAQLQLNLTWDAAATAPIASSPSGTFWPINTNTVASLTVSGSAAADGTYAASFVPSPSLTWIIDNDSPGLGDALHFPVMRFQIGGQTVESSILLPHFASTFFDGQHPFYPKPFDFEDATWPSMRFVTQGVGAILATVVDASAVAVPEPTTCTLAVSSLVALAVLRRRK</sequence>
<feature type="chain" id="PRO_5024797621" description="PEP-CTERM protein-sorting domain-containing protein" evidence="1">
    <location>
        <begin position="22"/>
        <end position="210"/>
    </location>
</feature>